<reference evidence="2 3" key="1">
    <citation type="submission" date="2024-10" db="EMBL/GenBank/DDBJ databases">
        <title>Updated reference genomes for cyclostephanoid diatoms.</title>
        <authorList>
            <person name="Roberts W.R."/>
            <person name="Alverson A.J."/>
        </authorList>
    </citation>
    <scope>NUCLEOTIDE SEQUENCE [LARGE SCALE GENOMIC DNA]</scope>
    <source>
        <strain evidence="2 3">AJA228-03</strain>
    </source>
</reference>
<organism evidence="2 3">
    <name type="scientific">Cyclostephanos tholiformis</name>
    <dbReference type="NCBI Taxonomy" id="382380"/>
    <lineage>
        <taxon>Eukaryota</taxon>
        <taxon>Sar</taxon>
        <taxon>Stramenopiles</taxon>
        <taxon>Ochrophyta</taxon>
        <taxon>Bacillariophyta</taxon>
        <taxon>Coscinodiscophyceae</taxon>
        <taxon>Thalassiosirophycidae</taxon>
        <taxon>Stephanodiscales</taxon>
        <taxon>Stephanodiscaceae</taxon>
        <taxon>Cyclostephanos</taxon>
    </lineage>
</organism>
<dbReference type="AlphaFoldDB" id="A0ABD3SRA7"/>
<proteinExistence type="predicted"/>
<feature type="signal peptide" evidence="1">
    <location>
        <begin position="1"/>
        <end position="15"/>
    </location>
</feature>
<keyword evidence="3" id="KW-1185">Reference proteome</keyword>
<evidence type="ECO:0000313" key="2">
    <source>
        <dbReference type="EMBL" id="KAL3826906.1"/>
    </source>
</evidence>
<evidence type="ECO:0000313" key="3">
    <source>
        <dbReference type="Proteomes" id="UP001530377"/>
    </source>
</evidence>
<comment type="caution">
    <text evidence="2">The sequence shown here is derived from an EMBL/GenBank/DDBJ whole genome shotgun (WGS) entry which is preliminary data.</text>
</comment>
<name>A0ABD3SRA7_9STRA</name>
<sequence length="265" mass="28102">MKLVIVSLSATIVSGSVLHGGLREKAPERLSLPDALCFEKDNVDECDGLLSSNGMGNCVWCEGEEVCLSRANVVDMVEIMGLVCVNEDDILAVGTTRRTMGLPTPPDFNCFHSAWDGENAKVTCGGSRAKDDSPCVWCSLGGDNDDDVAGACLSNEEAIAVNGKFGLTCPSMNYLSPVEDAIRSGIPDVNCLKAAWVAEDAEMACEGSKDASGNDCVWCKTDGDVTGVCLSRPESSMANGQFGLTCPGSELLKQKSFENFMVMQQ</sequence>
<dbReference type="EMBL" id="JALLPB020000011">
    <property type="protein sequence ID" value="KAL3826906.1"/>
    <property type="molecule type" value="Genomic_DNA"/>
</dbReference>
<gene>
    <name evidence="2" type="ORF">ACHAXA_005986</name>
</gene>
<keyword evidence="1" id="KW-0732">Signal</keyword>
<accession>A0ABD3SRA7</accession>
<dbReference type="Proteomes" id="UP001530377">
    <property type="component" value="Unassembled WGS sequence"/>
</dbReference>
<feature type="chain" id="PRO_5044751830" evidence="1">
    <location>
        <begin position="16"/>
        <end position="265"/>
    </location>
</feature>
<protein>
    <submittedName>
        <fullName evidence="2">Uncharacterized protein</fullName>
    </submittedName>
</protein>
<evidence type="ECO:0000256" key="1">
    <source>
        <dbReference type="SAM" id="SignalP"/>
    </source>
</evidence>